<evidence type="ECO:0000256" key="1">
    <source>
        <dbReference type="SAM" id="SignalP"/>
    </source>
</evidence>
<dbReference type="ExpressionAtlas" id="Q9QZD6">
    <property type="expression patterns" value="baseline and differential"/>
</dbReference>
<proteinExistence type="evidence at transcript level"/>
<accession>Q9QZD6</accession>
<evidence type="ECO:0000313" key="2">
    <source>
        <dbReference type="EMBL" id="AAF07935.1"/>
    </source>
</evidence>
<dbReference type="EMBL" id="AF188996">
    <property type="protein sequence ID" value="AAF07935.1"/>
    <property type="molecule type" value="mRNA"/>
</dbReference>
<name>Q9QZD6_RAT</name>
<sequence>MWWASRARWLFSALLDVGGVGLRARRRTASSGLEITGSCGGELQGELDRFGGISVHLSRHRTLHRLDAAAFRRLLQVEKHVEVSRRPVRAWRRYWRHSSPRGV</sequence>
<dbReference type="AlphaFoldDB" id="Q9QZD6"/>
<dbReference type="HOGENOM" id="CLU_2262904_0_0_1"/>
<evidence type="ECO:0000313" key="3">
    <source>
        <dbReference type="Ensembl" id="ENSRNOP00000073013.1"/>
    </source>
</evidence>
<protein>
    <submittedName>
        <fullName evidence="2">Fibroblast growth factor putative isoform 2</fullName>
    </submittedName>
    <submittedName>
        <fullName evidence="3">Nudix hydrolase 6</fullName>
    </submittedName>
</protein>
<keyword evidence="4" id="KW-1185">Reference proteome</keyword>
<reference evidence="3" key="3">
    <citation type="submission" date="2025-05" db="UniProtKB">
        <authorList>
            <consortium name="Ensembl"/>
        </authorList>
    </citation>
    <scope>IDENTIFICATION</scope>
    <source>
        <strain evidence="3">Brown Norway</strain>
    </source>
</reference>
<keyword evidence="1" id="KW-0732">Signal</keyword>
<feature type="chain" id="PRO_5014108334" evidence="1">
    <location>
        <begin position="20"/>
        <end position="103"/>
    </location>
</feature>
<dbReference type="Bgee" id="ENSRNOG00000017420">
    <property type="expression patterns" value="Expressed in pancreas and 19 other cell types or tissues"/>
</dbReference>
<gene>
    <name evidence="3 5" type="primary">Nudt6</name>
    <name evidence="2" type="synonym">GFG</name>
</gene>
<dbReference type="Ensembl" id="ENSRNOT00000084825.3">
    <property type="protein sequence ID" value="ENSRNOP00000073013.1"/>
    <property type="gene ID" value="ENSRNOG00000017420.9"/>
</dbReference>
<feature type="signal peptide" evidence="1">
    <location>
        <begin position="1"/>
        <end position="19"/>
    </location>
</feature>
<evidence type="ECO:0000313" key="5">
    <source>
        <dbReference type="RGD" id="621356"/>
    </source>
</evidence>
<organism evidence="2">
    <name type="scientific">Rattus norvegicus</name>
    <name type="common">Rat</name>
    <dbReference type="NCBI Taxonomy" id="10116"/>
    <lineage>
        <taxon>Eukaryota</taxon>
        <taxon>Metazoa</taxon>
        <taxon>Chordata</taxon>
        <taxon>Craniata</taxon>
        <taxon>Vertebrata</taxon>
        <taxon>Euteleostomi</taxon>
        <taxon>Mammalia</taxon>
        <taxon>Eutheria</taxon>
        <taxon>Euarchontoglires</taxon>
        <taxon>Glires</taxon>
        <taxon>Rodentia</taxon>
        <taxon>Myomorpha</taxon>
        <taxon>Muroidea</taxon>
        <taxon>Muridae</taxon>
        <taxon>Murinae</taxon>
        <taxon>Rattus</taxon>
    </lineage>
</organism>
<dbReference type="GeneTree" id="ENSGT00390000008458"/>
<dbReference type="RGD" id="621356">
    <property type="gene designation" value="Nudt6"/>
</dbReference>
<evidence type="ECO:0000313" key="4">
    <source>
        <dbReference type="Proteomes" id="UP000002494"/>
    </source>
</evidence>
<reference evidence="3 4" key="2">
    <citation type="journal article" date="2004" name="Nature">
        <title>Genome sequence of the Brown Norway rat yields insights into mammalian evolution.</title>
        <authorList>
            <consortium name="Rat Genome Sequencing Project Consortium"/>
            <person name="Gibbs R.A."/>
            <person name="Weinstock G.M."/>
            <person name="Metzker M.L."/>
            <person name="Muzny D.M."/>
            <person name="Sodergren E.J."/>
            <person name="Scherer S."/>
            <person name="Scott G."/>
            <person name="Steffen D."/>
            <person name="Worley K.C."/>
            <person name="Burch P.E."/>
            <person name="Okwuonu G."/>
            <person name="Hines S."/>
            <person name="Lewis L."/>
            <person name="Deramo C."/>
            <person name="Delgado O."/>
            <person name="Dugan-Rocha S."/>
            <person name="Miner G."/>
            <person name="Morgan M."/>
            <person name="Hawes A."/>
            <person name="Gill R."/>
            <person name="Holt R.A."/>
            <person name="Adams M.D."/>
            <person name="Amanatides P.G."/>
            <person name="Baden-Tillson H."/>
            <person name="Barnstead M."/>
            <person name="Chin S."/>
            <person name="Evans C.A."/>
            <person name="Ferriera S."/>
            <person name="Fosler C."/>
            <person name="Glodek A."/>
            <person name="Gu Z."/>
            <person name="Jennings D."/>
            <person name="Kraft C.L."/>
            <person name="Nguyen T."/>
            <person name="Pfannkoch C.M."/>
            <person name="Sitter C."/>
            <person name="Sutton G.G."/>
            <person name="Venter J.C."/>
            <person name="Woodage T."/>
            <person name="Smith D."/>
            <person name="Lee H.-M."/>
            <person name="Gustafson E."/>
            <person name="Cahill P."/>
            <person name="Kana A."/>
            <person name="Doucette-Stamm L."/>
            <person name="Weinstock K."/>
            <person name="Fechtel K."/>
            <person name="Weiss R.B."/>
            <person name="Dunn D.M."/>
            <person name="Green E.D."/>
            <person name="Blakesley R.W."/>
            <person name="Bouffard G.G."/>
            <person name="De Jong P.J."/>
            <person name="Osoegawa K."/>
            <person name="Zhu B."/>
            <person name="Marra M."/>
            <person name="Schein J."/>
            <person name="Bosdet I."/>
            <person name="Fjell C."/>
            <person name="Jones S."/>
            <person name="Krzywinski M."/>
            <person name="Mathewson C."/>
            <person name="Siddiqui A."/>
            <person name="Wye N."/>
            <person name="McPherson J."/>
            <person name="Zhao S."/>
            <person name="Fraser C.M."/>
            <person name="Shetty J."/>
            <person name="Shatsman S."/>
            <person name="Geer K."/>
            <person name="Chen Y."/>
            <person name="Abramzon S."/>
            <person name="Nierman W.C."/>
            <person name="Havlak P.H."/>
            <person name="Chen R."/>
            <person name="Durbin K.J."/>
            <person name="Egan A."/>
            <person name="Ren Y."/>
            <person name="Song X.-Z."/>
            <person name="Li B."/>
            <person name="Liu Y."/>
            <person name="Qin X."/>
            <person name="Cawley S."/>
            <person name="Cooney A.J."/>
            <person name="D'Souza L.M."/>
            <person name="Martin K."/>
            <person name="Wu J.Q."/>
            <person name="Gonzalez-Garay M.L."/>
            <person name="Jackson A.R."/>
            <person name="Kalafus K.J."/>
            <person name="McLeod M.P."/>
            <person name="Milosavljevic A."/>
            <person name="Virk D."/>
            <person name="Volkov A."/>
            <person name="Wheeler D.A."/>
            <person name="Zhang Z."/>
            <person name="Bailey J.A."/>
            <person name="Eichler E.E."/>
            <person name="Tuzun E."/>
            <person name="Birney E."/>
            <person name="Mongin E."/>
            <person name="Ureta-Vidal A."/>
            <person name="Woodwark C."/>
            <person name="Zdobnov E."/>
            <person name="Bork P."/>
            <person name="Suyama M."/>
            <person name="Torrents D."/>
            <person name="Alexandersson M."/>
            <person name="Trask B.J."/>
            <person name="Young J.M."/>
            <person name="Huang H."/>
            <person name="Wang H."/>
            <person name="Xing H."/>
            <person name="Daniels S."/>
            <person name="Gietzen D."/>
            <person name="Schmidt J."/>
            <person name="Stevens K."/>
            <person name="Vitt U."/>
            <person name="Wingrove J."/>
            <person name="Camara F."/>
            <person name="Mar Alba M."/>
            <person name="Abril J.F."/>
            <person name="Guigo R."/>
            <person name="Smit A."/>
            <person name="Dubchak I."/>
            <person name="Rubin E.M."/>
            <person name="Couronne O."/>
            <person name="Poliakov A."/>
            <person name="Huebner N."/>
            <person name="Ganten D."/>
            <person name="Goesele C."/>
            <person name="Hummel O."/>
            <person name="Kreitler T."/>
            <person name="Lee Y.-A."/>
            <person name="Monti J."/>
            <person name="Schulz H."/>
            <person name="Zimdahl H."/>
            <person name="Himmelbauer H."/>
            <person name="Lehrach H."/>
            <person name="Jacob H.J."/>
            <person name="Bromberg S."/>
            <person name="Gullings-Handley J."/>
            <person name="Jensen-Seaman M.I."/>
            <person name="Kwitek A.E."/>
            <person name="Lazar J."/>
            <person name="Pasko D."/>
            <person name="Tonellato P.J."/>
            <person name="Twigger S."/>
            <person name="Ponting C.P."/>
            <person name="Duarte J.M."/>
            <person name="Rice S."/>
            <person name="Goodstadt L."/>
            <person name="Beatson S.A."/>
            <person name="Emes R.D."/>
            <person name="Winter E.E."/>
            <person name="Webber C."/>
            <person name="Brandt P."/>
            <person name="Nyakatura G."/>
            <person name="Adetobi M."/>
            <person name="Chiaromonte F."/>
            <person name="Elnitski L."/>
            <person name="Eswara P."/>
            <person name="Hardison R.C."/>
            <person name="Hou M."/>
            <person name="Kolbe D."/>
            <person name="Makova K."/>
            <person name="Miller W."/>
            <person name="Nekrutenko A."/>
            <person name="Riemer C."/>
            <person name="Schwartz S."/>
            <person name="Taylor J."/>
            <person name="Yang S."/>
            <person name="Zhang Y."/>
            <person name="Lindpaintner K."/>
            <person name="Andrews T.D."/>
            <person name="Caccamo M."/>
            <person name="Clamp M."/>
            <person name="Clarke L."/>
            <person name="Curwen V."/>
            <person name="Durbin R.M."/>
            <person name="Eyras E."/>
            <person name="Searle S.M."/>
            <person name="Cooper G.M."/>
            <person name="Batzoglou S."/>
            <person name="Brudno M."/>
            <person name="Sidow A."/>
            <person name="Stone E.A."/>
            <person name="Payseur B.A."/>
            <person name="Bourque G."/>
            <person name="Lopez-Otin C."/>
            <person name="Puente X.S."/>
            <person name="Chakrabarti K."/>
            <person name="Chatterji S."/>
            <person name="Dewey C."/>
            <person name="Pachter L."/>
            <person name="Bray N."/>
            <person name="Yap V.B."/>
            <person name="Caspi A."/>
            <person name="Tesler G."/>
            <person name="Pevzner P.A."/>
            <person name="Haussler D."/>
            <person name="Roskin K.M."/>
            <person name="Baertsch R."/>
            <person name="Clawson H."/>
            <person name="Furey T.S."/>
            <person name="Hinrichs A.S."/>
            <person name="Karolchik D."/>
            <person name="Kent W.J."/>
            <person name="Rosenbloom K.R."/>
            <person name="Trumbower H."/>
            <person name="Weirauch M."/>
            <person name="Cooper D.N."/>
            <person name="Stenson P.D."/>
            <person name="Ma B."/>
            <person name="Brent M."/>
            <person name="Arumugam M."/>
            <person name="Shteynberg D."/>
            <person name="Copley R.R."/>
            <person name="Taylor M.S."/>
            <person name="Riethman H."/>
            <person name="Mudunuri U."/>
            <person name="Peterson J."/>
            <person name="Guyer M."/>
            <person name="Felsenfeld A."/>
            <person name="Old S."/>
            <person name="Mockrin S."/>
            <person name="Collins F.S."/>
        </authorList>
    </citation>
    <scope>NUCLEOTIDE SEQUENCE [LARGE SCALE GENOMIC DNA]</scope>
    <source>
        <strain evidence="3 4">Brown Norway</strain>
    </source>
</reference>
<reference evidence="2" key="1">
    <citation type="journal article" date="2000" name="Mol. Cell. Endocrinol.">
        <title>Expression of alternatively spliced FGF-2 antisense RNA transcripts in the central nervous system: regulation of FGF-2 mRNA translation.</title>
        <authorList>
            <person name="Li A.W."/>
            <person name="Murphy P.R."/>
        </authorList>
    </citation>
    <scope>NUCLEOTIDE SEQUENCE</scope>
</reference>
<dbReference type="Proteomes" id="UP000002494">
    <property type="component" value="Chromosome 2"/>
</dbReference>